<feature type="region of interest" description="Disordered" evidence="1">
    <location>
        <begin position="52"/>
        <end position="73"/>
    </location>
</feature>
<keyword evidence="7" id="KW-1185">Reference proteome</keyword>
<protein>
    <recommendedName>
        <fullName evidence="9">Secreted protein</fullName>
    </recommendedName>
</protein>
<evidence type="ECO:0000313" key="8">
    <source>
        <dbReference type="Proteomes" id="UP000435112"/>
    </source>
</evidence>
<evidence type="ECO:0000313" key="6">
    <source>
        <dbReference type="Proteomes" id="UP000429607"/>
    </source>
</evidence>
<dbReference type="AlphaFoldDB" id="A0A6A3N675"/>
<dbReference type="Proteomes" id="UP000435112">
    <property type="component" value="Unassembled WGS sequence"/>
</dbReference>
<evidence type="ECO:0000256" key="2">
    <source>
        <dbReference type="SAM" id="SignalP"/>
    </source>
</evidence>
<accession>A0A6A3N675</accession>
<evidence type="ECO:0000313" key="4">
    <source>
        <dbReference type="EMBL" id="KAE9037162.1"/>
    </source>
</evidence>
<evidence type="ECO:0000313" key="7">
    <source>
        <dbReference type="Proteomes" id="UP000434957"/>
    </source>
</evidence>
<evidence type="ECO:0008006" key="9">
    <source>
        <dbReference type="Google" id="ProtNLM"/>
    </source>
</evidence>
<dbReference type="OrthoDB" id="10349741at2759"/>
<dbReference type="Proteomes" id="UP000429607">
    <property type="component" value="Unassembled WGS sequence"/>
</dbReference>
<proteinExistence type="predicted"/>
<keyword evidence="2" id="KW-0732">Signal</keyword>
<evidence type="ECO:0000256" key="1">
    <source>
        <dbReference type="SAM" id="MobiDB-lite"/>
    </source>
</evidence>
<comment type="caution">
    <text evidence="4">The sequence shown here is derived from an EMBL/GenBank/DDBJ whole genome shotgun (WGS) entry which is preliminary data.</text>
</comment>
<feature type="region of interest" description="Disordered" evidence="1">
    <location>
        <begin position="15"/>
        <end position="34"/>
    </location>
</feature>
<dbReference type="Proteomes" id="UP000434957">
    <property type="component" value="Unassembled WGS sequence"/>
</dbReference>
<organism evidence="4 8">
    <name type="scientific">Phytophthora rubi</name>
    <dbReference type="NCBI Taxonomy" id="129364"/>
    <lineage>
        <taxon>Eukaryota</taxon>
        <taxon>Sar</taxon>
        <taxon>Stramenopiles</taxon>
        <taxon>Oomycota</taxon>
        <taxon>Peronosporomycetes</taxon>
        <taxon>Peronosporales</taxon>
        <taxon>Peronosporaceae</taxon>
        <taxon>Phytophthora</taxon>
    </lineage>
</organism>
<dbReference type="EMBL" id="QXFV01004366">
    <property type="protein sequence ID" value="KAE8970057.1"/>
    <property type="molecule type" value="Genomic_DNA"/>
</dbReference>
<feature type="chain" id="PRO_5036165268" description="Secreted protein" evidence="2">
    <location>
        <begin position="16"/>
        <end position="73"/>
    </location>
</feature>
<feature type="signal peptide" evidence="2">
    <location>
        <begin position="1"/>
        <end position="15"/>
    </location>
</feature>
<evidence type="ECO:0000313" key="3">
    <source>
        <dbReference type="EMBL" id="KAE8970057.1"/>
    </source>
</evidence>
<gene>
    <name evidence="3" type="ORF">PR001_g27318</name>
    <name evidence="4" type="ORF">PR002_g6714</name>
    <name evidence="5" type="ORF">PR003_g6557</name>
</gene>
<sequence>MGITWLRLSSLRVLGSAPASSPWPTPDGFISGEFSDGTTSSGIGWASGSALGSASLGRDASTSALGTETLEVE</sequence>
<reference evidence="6 8" key="1">
    <citation type="submission" date="2018-09" db="EMBL/GenBank/DDBJ databases">
        <title>Genomic investigation of the strawberry pathogen Phytophthora fragariae indicates pathogenicity is determined by transcriptional variation in three key races.</title>
        <authorList>
            <person name="Adams T.M."/>
            <person name="Armitage A.D."/>
            <person name="Sobczyk M.K."/>
            <person name="Bates H.J."/>
            <person name="Dunwell J.M."/>
            <person name="Nellist C.F."/>
            <person name="Harrison R.J."/>
        </authorList>
    </citation>
    <scope>NUCLEOTIDE SEQUENCE [LARGE SCALE GENOMIC DNA]</scope>
    <source>
        <strain evidence="3 6">SCRP249</strain>
        <strain evidence="4 8">SCRP324</strain>
        <strain evidence="5 7">SCRP333</strain>
    </source>
</reference>
<evidence type="ECO:0000313" key="5">
    <source>
        <dbReference type="EMBL" id="KAE9348144.1"/>
    </source>
</evidence>
<dbReference type="EMBL" id="QXFU01000307">
    <property type="protein sequence ID" value="KAE9037162.1"/>
    <property type="molecule type" value="Genomic_DNA"/>
</dbReference>
<dbReference type="EMBL" id="QXFT01000294">
    <property type="protein sequence ID" value="KAE9348144.1"/>
    <property type="molecule type" value="Genomic_DNA"/>
</dbReference>
<name>A0A6A3N675_9STRA</name>